<dbReference type="SMART" id="SM00767">
    <property type="entry name" value="DCD"/>
    <property type="match status" value="1"/>
</dbReference>
<evidence type="ECO:0000313" key="2">
    <source>
        <dbReference type="EMBL" id="CAD8546056.1"/>
    </source>
</evidence>
<evidence type="ECO:0000259" key="1">
    <source>
        <dbReference type="PROSITE" id="PS51222"/>
    </source>
</evidence>
<name>A0A7S0P1R7_9EUKA</name>
<dbReference type="AlphaFoldDB" id="A0A7S0P1R7"/>
<dbReference type="Pfam" id="PF10539">
    <property type="entry name" value="Dev_Cell_Death"/>
    <property type="match status" value="1"/>
</dbReference>
<proteinExistence type="predicted"/>
<dbReference type="InterPro" id="IPR013989">
    <property type="entry name" value="Dev_and_cell_death_domain"/>
</dbReference>
<dbReference type="PROSITE" id="PS51222">
    <property type="entry name" value="DCD"/>
    <property type="match status" value="1"/>
</dbReference>
<dbReference type="PANTHER" id="PTHR46444:SF19">
    <property type="entry name" value="OS02G0745600 PROTEIN"/>
    <property type="match status" value="1"/>
</dbReference>
<organism evidence="2">
    <name type="scientific">Calcidiscus leptoporus</name>
    <dbReference type="NCBI Taxonomy" id="127549"/>
    <lineage>
        <taxon>Eukaryota</taxon>
        <taxon>Haptista</taxon>
        <taxon>Haptophyta</taxon>
        <taxon>Prymnesiophyceae</taxon>
        <taxon>Coccolithales</taxon>
        <taxon>Calcidiscaceae</taxon>
        <taxon>Calcidiscus</taxon>
    </lineage>
</organism>
<dbReference type="EMBL" id="HBER01042375">
    <property type="protein sequence ID" value="CAD8546056.1"/>
    <property type="molecule type" value="Transcribed_RNA"/>
</dbReference>
<feature type="domain" description="DCD" evidence="1">
    <location>
        <begin position="1"/>
        <end position="123"/>
    </location>
</feature>
<accession>A0A7S0P1R7</accession>
<reference evidence="2" key="1">
    <citation type="submission" date="2021-01" db="EMBL/GenBank/DDBJ databases">
        <authorList>
            <person name="Corre E."/>
            <person name="Pelletier E."/>
            <person name="Niang G."/>
            <person name="Scheremetjew M."/>
            <person name="Finn R."/>
            <person name="Kale V."/>
            <person name="Holt S."/>
            <person name="Cochrane G."/>
            <person name="Meng A."/>
            <person name="Brown T."/>
            <person name="Cohen L."/>
        </authorList>
    </citation>
    <scope>NUCLEOTIDE SEQUENCE</scope>
    <source>
        <strain evidence="2">RCC1130</strain>
    </source>
</reference>
<gene>
    <name evidence="2" type="ORF">CLEP1334_LOCUS21346</name>
</gene>
<sequence length="125" mass="14025">MPSTFSSMVREIGGAIDRAVLFLFNFTQRKLHGVFVPDGAPGFPLEDRAWVPGAWLRSPRCAASSDEKTTPFVAQMRVKGVGEELPPLPENVFKHVMRYTAGHKFELQLSSRQVSQLILLFLKHT</sequence>
<protein>
    <recommendedName>
        <fullName evidence="1">DCD domain-containing protein</fullName>
    </recommendedName>
</protein>
<dbReference type="PANTHER" id="PTHR46444">
    <property type="entry name" value="DCD (DEVELOPMENT AND CELL DEATH) DOMAIN PROTEIN-RELATED"/>
    <property type="match status" value="1"/>
</dbReference>